<keyword evidence="3 5" id="KW-1133">Transmembrane helix</keyword>
<reference evidence="6" key="1">
    <citation type="submission" date="2018-06" db="EMBL/GenBank/DDBJ databases">
        <authorList>
            <person name="Zhirakovskaya E."/>
        </authorList>
    </citation>
    <scope>NUCLEOTIDE SEQUENCE</scope>
</reference>
<dbReference type="InterPro" id="IPR002781">
    <property type="entry name" value="TM_pro_TauE-like"/>
</dbReference>
<feature type="transmembrane region" description="Helical" evidence="5">
    <location>
        <begin position="7"/>
        <end position="30"/>
    </location>
</feature>
<dbReference type="GO" id="GO:0016020">
    <property type="term" value="C:membrane"/>
    <property type="evidence" value="ECO:0007669"/>
    <property type="project" value="UniProtKB-SubCell"/>
</dbReference>
<protein>
    <submittedName>
        <fullName evidence="6">Predicted permease</fullName>
    </submittedName>
</protein>
<evidence type="ECO:0000256" key="5">
    <source>
        <dbReference type="SAM" id="Phobius"/>
    </source>
</evidence>
<evidence type="ECO:0000313" key="6">
    <source>
        <dbReference type="EMBL" id="VAW80128.1"/>
    </source>
</evidence>
<dbReference type="InterPro" id="IPR051598">
    <property type="entry name" value="TSUP/Inactive_protease-like"/>
</dbReference>
<feature type="transmembrane region" description="Helical" evidence="5">
    <location>
        <begin position="36"/>
        <end position="62"/>
    </location>
</feature>
<dbReference type="EMBL" id="UOFN01000124">
    <property type="protein sequence ID" value="VAW80128.1"/>
    <property type="molecule type" value="Genomic_DNA"/>
</dbReference>
<dbReference type="AlphaFoldDB" id="A0A3B0YGT5"/>
<gene>
    <name evidence="6" type="ORF">MNBD_GAMMA15-1428</name>
</gene>
<keyword evidence="2 5" id="KW-0812">Transmembrane</keyword>
<dbReference type="Pfam" id="PF01925">
    <property type="entry name" value="TauE"/>
    <property type="match status" value="1"/>
</dbReference>
<evidence type="ECO:0000256" key="1">
    <source>
        <dbReference type="ARBA" id="ARBA00004141"/>
    </source>
</evidence>
<feature type="transmembrane region" description="Helical" evidence="5">
    <location>
        <begin position="136"/>
        <end position="166"/>
    </location>
</feature>
<evidence type="ECO:0000256" key="4">
    <source>
        <dbReference type="ARBA" id="ARBA00023136"/>
    </source>
</evidence>
<keyword evidence="4 5" id="KW-0472">Membrane</keyword>
<dbReference type="PANTHER" id="PTHR43701">
    <property type="entry name" value="MEMBRANE TRANSPORTER PROTEIN MJ0441-RELATED"/>
    <property type="match status" value="1"/>
</dbReference>
<feature type="transmembrane region" description="Helical" evidence="5">
    <location>
        <begin position="178"/>
        <end position="200"/>
    </location>
</feature>
<dbReference type="PANTHER" id="PTHR43701:SF2">
    <property type="entry name" value="MEMBRANE TRANSPORTER PROTEIN YJNA-RELATED"/>
    <property type="match status" value="1"/>
</dbReference>
<evidence type="ECO:0000256" key="3">
    <source>
        <dbReference type="ARBA" id="ARBA00022989"/>
    </source>
</evidence>
<comment type="subcellular location">
    <subcellularLocation>
        <location evidence="1">Membrane</location>
        <topology evidence="1">Multi-pass membrane protein</topology>
    </subcellularLocation>
</comment>
<proteinExistence type="predicted"/>
<organism evidence="6">
    <name type="scientific">hydrothermal vent metagenome</name>
    <dbReference type="NCBI Taxonomy" id="652676"/>
    <lineage>
        <taxon>unclassified sequences</taxon>
        <taxon>metagenomes</taxon>
        <taxon>ecological metagenomes</taxon>
    </lineage>
</organism>
<sequence length="251" mass="26580">MELVDQFALFLISLLANLLSAFSGGGAGLIQLPALIFLGLPFVIALATHKVASVALGIGATVRHLREGGLEKRLSLFILATGLPGVVAGANVIVYIPGRSAEIALGLLTAGLGLYSRMRPDLGQSESLQHRDRRGFVIGGMGLFVIGALNGSLTSGTGLFVTLWLVRWFGFEYKRAIAYTLVLVGIFWNGAGALTLGLIAEIRWDWVPALLAGSLLGGYFGAHLAIRSGNRWIKRGFEVVTLLIGAKLIIG</sequence>
<feature type="transmembrane region" description="Helical" evidence="5">
    <location>
        <begin position="74"/>
        <end position="96"/>
    </location>
</feature>
<feature type="transmembrane region" description="Helical" evidence="5">
    <location>
        <begin position="206"/>
        <end position="226"/>
    </location>
</feature>
<evidence type="ECO:0000256" key="2">
    <source>
        <dbReference type="ARBA" id="ARBA00022692"/>
    </source>
</evidence>
<name>A0A3B0YGT5_9ZZZZ</name>
<accession>A0A3B0YGT5</accession>